<dbReference type="Proteomes" id="UP000014541">
    <property type="component" value="Unassembled WGS sequence"/>
</dbReference>
<name>S3K4L3_TREMA</name>
<dbReference type="AlphaFoldDB" id="S3K4L3"/>
<accession>S3K4L3</accession>
<reference evidence="1 2" key="1">
    <citation type="submission" date="2013-04" db="EMBL/GenBank/DDBJ databases">
        <title>The Genome Sequence of Treponema maltophilum ATCC 51939.</title>
        <authorList>
            <consortium name="The Broad Institute Genomics Platform"/>
            <person name="Earl A."/>
            <person name="Ward D."/>
            <person name="Feldgarden M."/>
            <person name="Gevers D."/>
            <person name="Leonetti C."/>
            <person name="Blanton J.M."/>
            <person name="Dewhirst F.E."/>
            <person name="Izard J."/>
            <person name="Walker B."/>
            <person name="Young S."/>
            <person name="Zeng Q."/>
            <person name="Gargeya S."/>
            <person name="Fitzgerald M."/>
            <person name="Haas B."/>
            <person name="Abouelleil A."/>
            <person name="Allen A.W."/>
            <person name="Alvarado L."/>
            <person name="Arachchi H.M."/>
            <person name="Berlin A.M."/>
            <person name="Chapman S.B."/>
            <person name="Gainer-Dewar J."/>
            <person name="Goldberg J."/>
            <person name="Griggs A."/>
            <person name="Gujja S."/>
            <person name="Hansen M."/>
            <person name="Howarth C."/>
            <person name="Imamovic A."/>
            <person name="Ireland A."/>
            <person name="Larimer J."/>
            <person name="McCowan C."/>
            <person name="Murphy C."/>
            <person name="Pearson M."/>
            <person name="Poon T.W."/>
            <person name="Priest M."/>
            <person name="Roberts A."/>
            <person name="Saif S."/>
            <person name="Shea T."/>
            <person name="Sisk P."/>
            <person name="Sykes S."/>
            <person name="Wortman J."/>
            <person name="Nusbaum C."/>
            <person name="Birren B."/>
        </authorList>
    </citation>
    <scope>NUCLEOTIDE SEQUENCE [LARGE SCALE GENOMIC DNA]</scope>
    <source>
        <strain evidence="1 2">ATCC 51939</strain>
    </source>
</reference>
<comment type="caution">
    <text evidence="1">The sequence shown here is derived from an EMBL/GenBank/DDBJ whole genome shotgun (WGS) entry which is preliminary data.</text>
</comment>
<keyword evidence="2" id="KW-1185">Reference proteome</keyword>
<protein>
    <submittedName>
        <fullName evidence="1">Uncharacterized protein</fullName>
    </submittedName>
</protein>
<sequence>MVTMKKLLLTFCAVLALCLAGCSRAPFRIILCP</sequence>
<proteinExistence type="predicted"/>
<evidence type="ECO:0000313" key="1">
    <source>
        <dbReference type="EMBL" id="EPF31931.1"/>
    </source>
</evidence>
<evidence type="ECO:0000313" key="2">
    <source>
        <dbReference type="Proteomes" id="UP000014541"/>
    </source>
</evidence>
<dbReference type="EMBL" id="ATFF01000006">
    <property type="protein sequence ID" value="EPF31931.1"/>
    <property type="molecule type" value="Genomic_DNA"/>
</dbReference>
<gene>
    <name evidence="1" type="ORF">HMPREF9194_02286</name>
</gene>
<dbReference type="HOGENOM" id="CLU_3384329_0_0_12"/>
<organism evidence="1 2">
    <name type="scientific">Treponema maltophilum ATCC 51939</name>
    <dbReference type="NCBI Taxonomy" id="1125699"/>
    <lineage>
        <taxon>Bacteria</taxon>
        <taxon>Pseudomonadati</taxon>
        <taxon>Spirochaetota</taxon>
        <taxon>Spirochaetia</taxon>
        <taxon>Spirochaetales</taxon>
        <taxon>Treponemataceae</taxon>
        <taxon>Treponema</taxon>
    </lineage>
</organism>
<dbReference type="STRING" id="1125699.HMPREF9194_02286"/>